<reference evidence="2 3" key="1">
    <citation type="journal article" date="2007" name="Proc. Natl. Acad. Sci. U.S.A.">
        <title>Dandruff-associated Malassezia genomes reveal convergent and divergent virulence traits shared with plant and human fungal pathogens.</title>
        <authorList>
            <person name="Xu J."/>
            <person name="Saunders C.W."/>
            <person name="Hu P."/>
            <person name="Grant R.A."/>
            <person name="Boekhout T."/>
            <person name="Kuramae E.E."/>
            <person name="Kronstad J.W."/>
            <person name="Deangelis Y.M."/>
            <person name="Reeder N.L."/>
            <person name="Johnstone K.R."/>
            <person name="Leland M."/>
            <person name="Fieno A.M."/>
            <person name="Begley W.M."/>
            <person name="Sun Y."/>
            <person name="Lacey M.P."/>
            <person name="Chaudhary T."/>
            <person name="Keough T."/>
            <person name="Chu L."/>
            <person name="Sears R."/>
            <person name="Yuan B."/>
            <person name="Dawson T.L.Jr."/>
        </authorList>
    </citation>
    <scope>NUCLEOTIDE SEQUENCE [LARGE SCALE GENOMIC DNA]</scope>
    <source>
        <strain evidence="3">ATCC MYA-4612 / CBS 7966</strain>
    </source>
</reference>
<dbReference type="InParanoid" id="A8Q9B2"/>
<dbReference type="OMA" id="YYAGRED"/>
<name>A8Q9B2_MALGO</name>
<dbReference type="Proteomes" id="UP000008837">
    <property type="component" value="Unassembled WGS sequence"/>
</dbReference>
<evidence type="ECO:0000256" key="1">
    <source>
        <dbReference type="SAM" id="Phobius"/>
    </source>
</evidence>
<feature type="transmembrane region" description="Helical" evidence="1">
    <location>
        <begin position="97"/>
        <end position="117"/>
    </location>
</feature>
<feature type="transmembrane region" description="Helical" evidence="1">
    <location>
        <begin position="174"/>
        <end position="196"/>
    </location>
</feature>
<feature type="transmembrane region" description="Helical" evidence="1">
    <location>
        <begin position="129"/>
        <end position="154"/>
    </location>
</feature>
<feature type="transmembrane region" description="Helical" evidence="1">
    <location>
        <begin position="323"/>
        <end position="347"/>
    </location>
</feature>
<feature type="transmembrane region" description="Helical" evidence="1">
    <location>
        <begin position="281"/>
        <end position="303"/>
    </location>
</feature>
<dbReference type="AlphaFoldDB" id="A8Q9B2"/>
<feature type="transmembrane region" description="Helical" evidence="1">
    <location>
        <begin position="12"/>
        <end position="30"/>
    </location>
</feature>
<keyword evidence="3" id="KW-1185">Reference proteome</keyword>
<dbReference type="VEuPathDB" id="FungiDB:MGL_3449"/>
<dbReference type="GeneID" id="5853721"/>
<gene>
    <name evidence="2" type="ORF">MGL_3449</name>
</gene>
<keyword evidence="1" id="KW-0812">Transmembrane</keyword>
<dbReference type="KEGG" id="mgl:MGL_3449"/>
<feature type="transmembrane region" description="Helical" evidence="1">
    <location>
        <begin position="208"/>
        <end position="229"/>
    </location>
</feature>
<keyword evidence="1" id="KW-1133">Transmembrane helix</keyword>
<proteinExistence type="predicted"/>
<keyword evidence="1" id="KW-0472">Membrane</keyword>
<organism evidence="2 3">
    <name type="scientific">Malassezia globosa (strain ATCC MYA-4612 / CBS 7966)</name>
    <name type="common">Dandruff-associated fungus</name>
    <dbReference type="NCBI Taxonomy" id="425265"/>
    <lineage>
        <taxon>Eukaryota</taxon>
        <taxon>Fungi</taxon>
        <taxon>Dikarya</taxon>
        <taxon>Basidiomycota</taxon>
        <taxon>Ustilaginomycotina</taxon>
        <taxon>Malasseziomycetes</taxon>
        <taxon>Malasseziales</taxon>
        <taxon>Malasseziaceae</taxon>
        <taxon>Malassezia</taxon>
    </lineage>
</organism>
<dbReference type="EMBL" id="AAYY01000013">
    <property type="protein sequence ID" value="EDP42200.1"/>
    <property type="molecule type" value="Genomic_DNA"/>
</dbReference>
<feature type="transmembrane region" description="Helical" evidence="1">
    <location>
        <begin position="241"/>
        <end position="260"/>
    </location>
</feature>
<sequence length="372" mass="41900">MTCSCTAIKQRALLAIISCISVIVGYFIWFKAVSEQPKPQLNEFGRLNLAQARKAFGFPDRSLLMCQGPKCLRFERFLMTLVFVFKDMVDGDAGRGGFMLVLSMLLPIVLFMCVQAVKPETHILQRGFIVTLVMMLGQGICIGASVPLVYVPLFALVRGLTLHKTYPERPFGRYAPSVITPLVSSITILSLITVFFPRDHWMWPHVNVVFQFSPMLLLGLSLYLVVIGRQKSVTTTKISEMYENNLIFSMLMYWVGLYLLKPTIGRVFRGEDTGLTDGQKLILWDSIGLLLTMILLVALDAVADYQLKFEQTRALHNGSLKKWIVGTIRSIFMGLLFGPGAVLDLYYAGREDVVTPVHSFIPQDIDKKKKRT</sequence>
<evidence type="ECO:0000313" key="3">
    <source>
        <dbReference type="Proteomes" id="UP000008837"/>
    </source>
</evidence>
<comment type="caution">
    <text evidence="2">The sequence shown here is derived from an EMBL/GenBank/DDBJ whole genome shotgun (WGS) entry which is preliminary data.</text>
</comment>
<accession>A8Q9B2</accession>
<dbReference type="RefSeq" id="XP_001729414.1">
    <property type="nucleotide sequence ID" value="XM_001729362.1"/>
</dbReference>
<protein>
    <submittedName>
        <fullName evidence="2">Uncharacterized protein</fullName>
    </submittedName>
</protein>
<dbReference type="OrthoDB" id="3354352at2759"/>
<evidence type="ECO:0000313" key="2">
    <source>
        <dbReference type="EMBL" id="EDP42200.1"/>
    </source>
</evidence>